<dbReference type="Proteomes" id="UP001153954">
    <property type="component" value="Unassembled WGS sequence"/>
</dbReference>
<dbReference type="InterPro" id="IPR027417">
    <property type="entry name" value="P-loop_NTPase"/>
</dbReference>
<keyword evidence="3" id="KW-0547">Nucleotide-binding</keyword>
<dbReference type="PROSITE" id="PS51192">
    <property type="entry name" value="HELICASE_ATP_BIND_1"/>
    <property type="match status" value="1"/>
</dbReference>
<dbReference type="GO" id="GO:0005524">
    <property type="term" value="F:ATP binding"/>
    <property type="evidence" value="ECO:0007669"/>
    <property type="project" value="UniProtKB-KW"/>
</dbReference>
<dbReference type="SUPFAM" id="SSF52540">
    <property type="entry name" value="P-loop containing nucleoside triphosphate hydrolases"/>
    <property type="match status" value="1"/>
</dbReference>
<keyword evidence="14" id="KW-1185">Reference proteome</keyword>
<dbReference type="Gene3D" id="1.20.120.1080">
    <property type="match status" value="1"/>
</dbReference>
<dbReference type="InterPro" id="IPR044756">
    <property type="entry name" value="DHX15_DEXHc"/>
</dbReference>
<dbReference type="PROSITE" id="PS51194">
    <property type="entry name" value="HELICASE_CTER"/>
    <property type="match status" value="1"/>
</dbReference>
<dbReference type="InterPro" id="IPR048333">
    <property type="entry name" value="HA2_WH"/>
</dbReference>
<dbReference type="PANTHER" id="PTHR18934">
    <property type="entry name" value="ATP-DEPENDENT RNA HELICASE"/>
    <property type="match status" value="1"/>
</dbReference>
<feature type="domain" description="Helicase ATP-binding" evidence="11">
    <location>
        <begin position="87"/>
        <end position="253"/>
    </location>
</feature>
<keyword evidence="4" id="KW-0378">Hydrolase</keyword>
<dbReference type="GO" id="GO:0016787">
    <property type="term" value="F:hydrolase activity"/>
    <property type="evidence" value="ECO:0007669"/>
    <property type="project" value="UniProtKB-KW"/>
</dbReference>
<feature type="compositionally biased region" description="Basic and acidic residues" evidence="10">
    <location>
        <begin position="1"/>
        <end position="21"/>
    </location>
</feature>
<dbReference type="CDD" id="cd18791">
    <property type="entry name" value="SF2_C_RHA"/>
    <property type="match status" value="1"/>
</dbReference>
<dbReference type="InterPro" id="IPR001650">
    <property type="entry name" value="Helicase_C-like"/>
</dbReference>
<dbReference type="AlphaFoldDB" id="A0AAU9UW00"/>
<evidence type="ECO:0000313" key="14">
    <source>
        <dbReference type="Proteomes" id="UP001153954"/>
    </source>
</evidence>
<dbReference type="FunFam" id="3.40.50.300:FF:006066">
    <property type="entry name" value="Predicted protein"/>
    <property type="match status" value="1"/>
</dbReference>
<evidence type="ECO:0000256" key="2">
    <source>
        <dbReference type="ARBA" id="ARBA00022664"/>
    </source>
</evidence>
<evidence type="ECO:0000256" key="1">
    <source>
        <dbReference type="ARBA" id="ARBA00012552"/>
    </source>
</evidence>
<dbReference type="EMBL" id="CAKOGL010000023">
    <property type="protein sequence ID" value="CAH2101000.1"/>
    <property type="molecule type" value="Genomic_DNA"/>
</dbReference>
<feature type="region of interest" description="Disordered" evidence="10">
    <location>
        <begin position="1"/>
        <end position="57"/>
    </location>
</feature>
<dbReference type="Pfam" id="PF00270">
    <property type="entry name" value="DEAD"/>
    <property type="match status" value="1"/>
</dbReference>
<keyword evidence="2" id="KW-0507">mRNA processing</keyword>
<dbReference type="GO" id="GO:0003723">
    <property type="term" value="F:RNA binding"/>
    <property type="evidence" value="ECO:0007669"/>
    <property type="project" value="TreeGrafter"/>
</dbReference>
<dbReference type="PANTHER" id="PTHR18934:SF109">
    <property type="entry name" value="ATP-DEPENDENT RNA HELICASE DHX15 HOMOLOG"/>
    <property type="match status" value="1"/>
</dbReference>
<dbReference type="GO" id="GO:0008380">
    <property type="term" value="P:RNA splicing"/>
    <property type="evidence" value="ECO:0007669"/>
    <property type="project" value="UniProtKB-KW"/>
</dbReference>
<evidence type="ECO:0000259" key="11">
    <source>
        <dbReference type="PROSITE" id="PS51192"/>
    </source>
</evidence>
<dbReference type="InterPro" id="IPR014001">
    <property type="entry name" value="Helicase_ATP-bd"/>
</dbReference>
<gene>
    <name evidence="13" type="ORF">EEDITHA_LOCUS15802</name>
</gene>
<comment type="similarity">
    <text evidence="8">Belongs to the DEAD box helicase family. DEAH subfamily. DDX15/PRP43 sub-subfamily.</text>
</comment>
<evidence type="ECO:0000259" key="12">
    <source>
        <dbReference type="PROSITE" id="PS51194"/>
    </source>
</evidence>
<evidence type="ECO:0000256" key="4">
    <source>
        <dbReference type="ARBA" id="ARBA00022801"/>
    </source>
</evidence>
<reference evidence="13" key="1">
    <citation type="submission" date="2022-03" db="EMBL/GenBank/DDBJ databases">
        <authorList>
            <person name="Tunstrom K."/>
        </authorList>
    </citation>
    <scope>NUCLEOTIDE SEQUENCE</scope>
</reference>
<dbReference type="GO" id="GO:0006397">
    <property type="term" value="P:mRNA processing"/>
    <property type="evidence" value="ECO:0007669"/>
    <property type="project" value="UniProtKB-KW"/>
</dbReference>
<evidence type="ECO:0000256" key="5">
    <source>
        <dbReference type="ARBA" id="ARBA00022806"/>
    </source>
</evidence>
<keyword evidence="5" id="KW-0347">Helicase</keyword>
<dbReference type="InterPro" id="IPR007502">
    <property type="entry name" value="Helicase-assoc_dom"/>
</dbReference>
<feature type="domain" description="Helicase C-terminal" evidence="12">
    <location>
        <begin position="278"/>
        <end position="458"/>
    </location>
</feature>
<dbReference type="GO" id="GO:0005681">
    <property type="term" value="C:spliceosomal complex"/>
    <property type="evidence" value="ECO:0007669"/>
    <property type="project" value="TreeGrafter"/>
</dbReference>
<dbReference type="FunFam" id="1.20.120.1080:FF:000003">
    <property type="entry name" value="Pre-mRNA-splicing factor ATP-dependent RNA helicase PRP43"/>
    <property type="match status" value="1"/>
</dbReference>
<protein>
    <recommendedName>
        <fullName evidence="1">RNA helicase</fullName>
        <ecNumber evidence="1">3.6.4.13</ecNumber>
    </recommendedName>
</protein>
<evidence type="ECO:0000256" key="6">
    <source>
        <dbReference type="ARBA" id="ARBA00022840"/>
    </source>
</evidence>
<dbReference type="SMART" id="SM00487">
    <property type="entry name" value="DEXDc"/>
    <property type="match status" value="1"/>
</dbReference>
<dbReference type="Gene3D" id="3.40.50.300">
    <property type="entry name" value="P-loop containing nucleotide triphosphate hydrolases"/>
    <property type="match status" value="2"/>
</dbReference>
<sequence length="600" mass="66834">MSKRRIEVMDPFIKKKREEKAAAAAKSGSSGGETSDAVATLGTAPPPTATSTPGINPYSGVPHSVRYHELLRRRLGLPVWEYKNDFMRLLNTHQCVVLVGETGSGKTTQIPQWCVEFAAVTGMKSQGVACTQPRRVAAMSVAQRVAEEMDVPLGQQVGYSIRFEDCSGPQTVLKYMTDGMLLREAMSDPMLEQYRVILLDEAHERTLATDILMGVLKEVIKQRTDLKLVIMSATLDAGKFQQYFDNAPLMNVPGRTHPVEIFYTPQPERDYLEAAIRTVIQIHICEEIAGDILLFLTGQEEIEDACKRIKREIDNLGPDVGELKCIPLYSTLPPNLQQRIFEPAPPNRANGAIGRKVVVSTNIAETSLTIDGVVFVIDTGFSKQKVYNPRIRVESLLVSPISKASAQQRAGRAGRTRPGKCFRLYTEKAYKNEMQDNTYPEILRSNLGSVVLQLKKLGIDDLVHFDFMDPPAPETLMRALELLNYLAALDDDGNLTDLGAVMAEFPLDPQLAKMLIASCNHNCSNEILSITAMLSVPQCFVRPNEARKAADEAKMRFAHIDGDHLTLLNVYHAFKQSQYLPPPIFIYNHFITKDINSLRN</sequence>
<evidence type="ECO:0000256" key="3">
    <source>
        <dbReference type="ARBA" id="ARBA00022741"/>
    </source>
</evidence>
<accession>A0AAU9UW00</accession>
<dbReference type="InterPro" id="IPR011545">
    <property type="entry name" value="DEAD/DEAH_box_helicase_dom"/>
</dbReference>
<comment type="catalytic activity">
    <reaction evidence="9">
        <text>ATP + H2O = ADP + phosphate + H(+)</text>
        <dbReference type="Rhea" id="RHEA:13065"/>
        <dbReference type="ChEBI" id="CHEBI:15377"/>
        <dbReference type="ChEBI" id="CHEBI:15378"/>
        <dbReference type="ChEBI" id="CHEBI:30616"/>
        <dbReference type="ChEBI" id="CHEBI:43474"/>
        <dbReference type="ChEBI" id="CHEBI:456216"/>
        <dbReference type="EC" id="3.6.4.13"/>
    </reaction>
</comment>
<evidence type="ECO:0000256" key="9">
    <source>
        <dbReference type="ARBA" id="ARBA00047984"/>
    </source>
</evidence>
<dbReference type="SMART" id="SM00490">
    <property type="entry name" value="HELICc"/>
    <property type="match status" value="1"/>
</dbReference>
<evidence type="ECO:0000256" key="8">
    <source>
        <dbReference type="ARBA" id="ARBA00024333"/>
    </source>
</evidence>
<dbReference type="FunFam" id="3.40.50.300:FF:000324">
    <property type="entry name" value="pre-mRNA-splicing factor ATP-dependent RNA helicase DHX15"/>
    <property type="match status" value="1"/>
</dbReference>
<dbReference type="Pfam" id="PF04408">
    <property type="entry name" value="WHD_HA2"/>
    <property type="match status" value="1"/>
</dbReference>
<name>A0AAU9UW00_EUPED</name>
<dbReference type="SMART" id="SM00847">
    <property type="entry name" value="HA2"/>
    <property type="match status" value="1"/>
</dbReference>
<keyword evidence="6" id="KW-0067">ATP-binding</keyword>
<dbReference type="EC" id="3.6.4.13" evidence="1"/>
<organism evidence="13 14">
    <name type="scientific">Euphydryas editha</name>
    <name type="common">Edith's checkerspot</name>
    <dbReference type="NCBI Taxonomy" id="104508"/>
    <lineage>
        <taxon>Eukaryota</taxon>
        <taxon>Metazoa</taxon>
        <taxon>Ecdysozoa</taxon>
        <taxon>Arthropoda</taxon>
        <taxon>Hexapoda</taxon>
        <taxon>Insecta</taxon>
        <taxon>Pterygota</taxon>
        <taxon>Neoptera</taxon>
        <taxon>Endopterygota</taxon>
        <taxon>Lepidoptera</taxon>
        <taxon>Glossata</taxon>
        <taxon>Ditrysia</taxon>
        <taxon>Papilionoidea</taxon>
        <taxon>Nymphalidae</taxon>
        <taxon>Nymphalinae</taxon>
        <taxon>Euphydryas</taxon>
    </lineage>
</organism>
<evidence type="ECO:0000256" key="10">
    <source>
        <dbReference type="SAM" id="MobiDB-lite"/>
    </source>
</evidence>
<keyword evidence="7" id="KW-0508">mRNA splicing</keyword>
<evidence type="ECO:0000256" key="7">
    <source>
        <dbReference type="ARBA" id="ARBA00023187"/>
    </source>
</evidence>
<dbReference type="Pfam" id="PF21010">
    <property type="entry name" value="HA2_C"/>
    <property type="match status" value="1"/>
</dbReference>
<evidence type="ECO:0000313" key="13">
    <source>
        <dbReference type="EMBL" id="CAH2101000.1"/>
    </source>
</evidence>
<dbReference type="GO" id="GO:0003724">
    <property type="term" value="F:RNA helicase activity"/>
    <property type="evidence" value="ECO:0007669"/>
    <property type="project" value="UniProtKB-EC"/>
</dbReference>
<dbReference type="Pfam" id="PF00271">
    <property type="entry name" value="Helicase_C"/>
    <property type="match status" value="1"/>
</dbReference>
<feature type="compositionally biased region" description="Low complexity" evidence="10">
    <location>
        <begin position="37"/>
        <end position="53"/>
    </location>
</feature>
<dbReference type="CDD" id="cd17973">
    <property type="entry name" value="DEXHc_DHX15"/>
    <property type="match status" value="1"/>
</dbReference>
<proteinExistence type="inferred from homology"/>
<comment type="caution">
    <text evidence="13">The sequence shown here is derived from an EMBL/GenBank/DDBJ whole genome shotgun (WGS) entry which is preliminary data.</text>
</comment>